<name>A0A6N2SI02_9ACTO</name>
<accession>A0A6N2SI02</accession>
<organism evidence="2">
    <name type="scientific">Schaalia odontolytica</name>
    <dbReference type="NCBI Taxonomy" id="1660"/>
    <lineage>
        <taxon>Bacteria</taxon>
        <taxon>Bacillati</taxon>
        <taxon>Actinomycetota</taxon>
        <taxon>Actinomycetes</taxon>
        <taxon>Actinomycetales</taxon>
        <taxon>Actinomycetaceae</taxon>
        <taxon>Schaalia</taxon>
    </lineage>
</organism>
<feature type="chain" id="PRO_5039685304" description="Lipoprotein" evidence="1">
    <location>
        <begin position="29"/>
        <end position="190"/>
    </location>
</feature>
<evidence type="ECO:0000256" key="1">
    <source>
        <dbReference type="SAM" id="SignalP"/>
    </source>
</evidence>
<sequence length="190" mass="19703">MVSRARASKAAVLLAVCGLGLGACSAHPGTAAIVGDMRISEAEVSLTSQQLSGLLGQDVDASQLLPTLNQNLAIGKLAEKNGITVSDQEVTDSLAEMGQEVVQRGGKSTPITNPSPLLKTIIKDSIAQQKLRSSGMSQQQVAQVNAELANTIRATKVEINPRYGTLDAQSGSLTQGVFGDVIRAHSGAQK</sequence>
<gene>
    <name evidence="2" type="ORF">AOLFYP35_00864</name>
</gene>
<dbReference type="AlphaFoldDB" id="A0A6N2SI02"/>
<dbReference type="SUPFAM" id="SSF109998">
    <property type="entry name" value="Triger factor/SurA peptide-binding domain-like"/>
    <property type="match status" value="1"/>
</dbReference>
<keyword evidence="1" id="KW-0732">Signal</keyword>
<feature type="signal peptide" evidence="1">
    <location>
        <begin position="1"/>
        <end position="28"/>
    </location>
</feature>
<evidence type="ECO:0008006" key="3">
    <source>
        <dbReference type="Google" id="ProtNLM"/>
    </source>
</evidence>
<dbReference type="PROSITE" id="PS51257">
    <property type="entry name" value="PROKAR_LIPOPROTEIN"/>
    <property type="match status" value="1"/>
</dbReference>
<evidence type="ECO:0000313" key="2">
    <source>
        <dbReference type="EMBL" id="VYS92746.1"/>
    </source>
</evidence>
<dbReference type="EMBL" id="CACRSM010000002">
    <property type="protein sequence ID" value="VYS92746.1"/>
    <property type="molecule type" value="Genomic_DNA"/>
</dbReference>
<dbReference type="InterPro" id="IPR027304">
    <property type="entry name" value="Trigger_fact/SurA_dom_sf"/>
</dbReference>
<proteinExistence type="predicted"/>
<reference evidence="2" key="1">
    <citation type="submission" date="2019-11" db="EMBL/GenBank/DDBJ databases">
        <authorList>
            <person name="Feng L."/>
        </authorList>
    </citation>
    <scope>NUCLEOTIDE SEQUENCE</scope>
    <source>
        <strain evidence="2">AodontolyticusLFYP35</strain>
    </source>
</reference>
<protein>
    <recommendedName>
        <fullName evidence="3">Lipoprotein</fullName>
    </recommendedName>
</protein>